<dbReference type="SUPFAM" id="SSF101152">
    <property type="entry name" value="Mob1/phocein"/>
    <property type="match status" value="1"/>
</dbReference>
<dbReference type="SUPFAM" id="SSF57667">
    <property type="entry name" value="beta-beta-alpha zinc fingers"/>
    <property type="match status" value="1"/>
</dbReference>
<keyword evidence="8" id="KW-1185">Reference proteome</keyword>
<gene>
    <name evidence="7" type="ORF">POM88_011486</name>
</gene>
<dbReference type="Pfam" id="PF02892">
    <property type="entry name" value="zf-BED"/>
    <property type="match status" value="1"/>
</dbReference>
<feature type="compositionally biased region" description="Polar residues" evidence="5">
    <location>
        <begin position="1"/>
        <end position="10"/>
    </location>
</feature>
<dbReference type="InterPro" id="IPR036703">
    <property type="entry name" value="MOB_kinase_act_sf"/>
</dbReference>
<evidence type="ECO:0000256" key="4">
    <source>
        <dbReference type="PROSITE-ProRule" id="PRU00027"/>
    </source>
</evidence>
<dbReference type="InterPro" id="IPR036236">
    <property type="entry name" value="Znf_C2H2_sf"/>
</dbReference>
<sequence>MEGPSENQIPQEEAPTKQTDELIHVNLEDEVKCNDKQDDGDKGKKGSVVWDYFNKIPGCPVGKEKAKCSLCNVIIGCFSRNGTSAMMNHLKTVCPKSPLRNNLDKLQKTLRFEIISKEDKSRTFKAHAFNQERYEYRWIYESIFPQKLGTPFPPNFADVVKTILKRLFRVYSAGNRSSTDQ</sequence>
<feature type="domain" description="BED-type" evidence="6">
    <location>
        <begin position="44"/>
        <end position="101"/>
    </location>
</feature>
<protein>
    <recommendedName>
        <fullName evidence="6">BED-type domain-containing protein</fullName>
    </recommendedName>
</protein>
<evidence type="ECO:0000313" key="7">
    <source>
        <dbReference type="EMBL" id="KAK1392430.1"/>
    </source>
</evidence>
<feature type="region of interest" description="Disordered" evidence="5">
    <location>
        <begin position="1"/>
        <end position="21"/>
    </location>
</feature>
<dbReference type="Pfam" id="PF03637">
    <property type="entry name" value="Mob1_phocein"/>
    <property type="match status" value="1"/>
</dbReference>
<dbReference type="Gene3D" id="1.20.140.30">
    <property type="entry name" value="MOB kinase activator"/>
    <property type="match status" value="1"/>
</dbReference>
<reference evidence="7" key="2">
    <citation type="submission" date="2023-05" db="EMBL/GenBank/DDBJ databases">
        <authorList>
            <person name="Schelkunov M.I."/>
        </authorList>
    </citation>
    <scope>NUCLEOTIDE SEQUENCE</scope>
    <source>
        <strain evidence="7">Hsosn_3</strain>
        <tissue evidence="7">Leaf</tissue>
    </source>
</reference>
<reference evidence="7" key="1">
    <citation type="submission" date="2023-02" db="EMBL/GenBank/DDBJ databases">
        <title>Genome of toxic invasive species Heracleum sosnowskyi carries increased number of genes despite the absence of recent whole-genome duplications.</title>
        <authorList>
            <person name="Schelkunov M."/>
            <person name="Shtratnikova V."/>
            <person name="Makarenko M."/>
            <person name="Klepikova A."/>
            <person name="Omelchenko D."/>
            <person name="Novikova G."/>
            <person name="Obukhova E."/>
            <person name="Bogdanov V."/>
            <person name="Penin A."/>
            <person name="Logacheva M."/>
        </authorList>
    </citation>
    <scope>NUCLEOTIDE SEQUENCE</scope>
    <source>
        <strain evidence="7">Hsosn_3</strain>
        <tissue evidence="7">Leaf</tissue>
    </source>
</reference>
<name>A0AAD8MWI8_9APIA</name>
<evidence type="ECO:0000256" key="1">
    <source>
        <dbReference type="ARBA" id="ARBA00022723"/>
    </source>
</evidence>
<keyword evidence="2 4" id="KW-0863">Zinc-finger</keyword>
<proteinExistence type="predicted"/>
<evidence type="ECO:0000256" key="5">
    <source>
        <dbReference type="SAM" id="MobiDB-lite"/>
    </source>
</evidence>
<dbReference type="InterPro" id="IPR005301">
    <property type="entry name" value="MOB_kinase_act_fam"/>
</dbReference>
<dbReference type="InterPro" id="IPR003656">
    <property type="entry name" value="Znf_BED"/>
</dbReference>
<comment type="caution">
    <text evidence="7">The sequence shown here is derived from an EMBL/GenBank/DDBJ whole genome shotgun (WGS) entry which is preliminary data.</text>
</comment>
<organism evidence="7 8">
    <name type="scientific">Heracleum sosnowskyi</name>
    <dbReference type="NCBI Taxonomy" id="360622"/>
    <lineage>
        <taxon>Eukaryota</taxon>
        <taxon>Viridiplantae</taxon>
        <taxon>Streptophyta</taxon>
        <taxon>Embryophyta</taxon>
        <taxon>Tracheophyta</taxon>
        <taxon>Spermatophyta</taxon>
        <taxon>Magnoliopsida</taxon>
        <taxon>eudicotyledons</taxon>
        <taxon>Gunneridae</taxon>
        <taxon>Pentapetalae</taxon>
        <taxon>asterids</taxon>
        <taxon>campanulids</taxon>
        <taxon>Apiales</taxon>
        <taxon>Apiaceae</taxon>
        <taxon>Apioideae</taxon>
        <taxon>apioid superclade</taxon>
        <taxon>Tordylieae</taxon>
        <taxon>Tordyliinae</taxon>
        <taxon>Heracleum</taxon>
    </lineage>
</organism>
<dbReference type="EMBL" id="JAUIZM010000003">
    <property type="protein sequence ID" value="KAK1392430.1"/>
    <property type="molecule type" value="Genomic_DNA"/>
</dbReference>
<keyword evidence="1" id="KW-0479">Metal-binding</keyword>
<accession>A0AAD8MWI8</accession>
<dbReference type="GO" id="GO:0003677">
    <property type="term" value="F:DNA binding"/>
    <property type="evidence" value="ECO:0007669"/>
    <property type="project" value="InterPro"/>
</dbReference>
<evidence type="ECO:0000259" key="6">
    <source>
        <dbReference type="PROSITE" id="PS50808"/>
    </source>
</evidence>
<dbReference type="Proteomes" id="UP001237642">
    <property type="component" value="Unassembled WGS sequence"/>
</dbReference>
<dbReference type="GO" id="GO:0008270">
    <property type="term" value="F:zinc ion binding"/>
    <property type="evidence" value="ECO:0007669"/>
    <property type="project" value="UniProtKB-KW"/>
</dbReference>
<keyword evidence="3" id="KW-0862">Zinc</keyword>
<dbReference type="AlphaFoldDB" id="A0AAD8MWI8"/>
<evidence type="ECO:0000256" key="2">
    <source>
        <dbReference type="ARBA" id="ARBA00022771"/>
    </source>
</evidence>
<dbReference type="PROSITE" id="PS50808">
    <property type="entry name" value="ZF_BED"/>
    <property type="match status" value="1"/>
</dbReference>
<evidence type="ECO:0000256" key="3">
    <source>
        <dbReference type="ARBA" id="ARBA00022833"/>
    </source>
</evidence>
<dbReference type="SMART" id="SM00614">
    <property type="entry name" value="ZnF_BED"/>
    <property type="match status" value="1"/>
</dbReference>
<evidence type="ECO:0000313" key="8">
    <source>
        <dbReference type="Proteomes" id="UP001237642"/>
    </source>
</evidence>